<dbReference type="PANTHER" id="PTHR21330">
    <property type="entry name" value="E3 SUMO-PROTEIN LIGASE NSE2"/>
    <property type="match status" value="1"/>
</dbReference>
<comment type="subcellular location">
    <subcellularLocation>
        <location evidence="1">Nucleus</location>
    </subcellularLocation>
</comment>
<accession>A0A060T4U7</accession>
<reference evidence="12" key="1">
    <citation type="submission" date="2014-02" db="EMBL/GenBank/DDBJ databases">
        <authorList>
            <person name="Genoscope - CEA"/>
        </authorList>
    </citation>
    <scope>NUCLEOTIDE SEQUENCE</scope>
    <source>
        <strain evidence="12">LS3</strain>
    </source>
</reference>
<dbReference type="Gene3D" id="3.30.40.10">
    <property type="entry name" value="Zinc/RING finger domain, C3HC4 (zinc finger)"/>
    <property type="match status" value="1"/>
</dbReference>
<evidence type="ECO:0000256" key="4">
    <source>
        <dbReference type="ARBA" id="ARBA00022679"/>
    </source>
</evidence>
<dbReference type="UniPathway" id="UPA00886"/>
<dbReference type="GO" id="GO:0000724">
    <property type="term" value="P:double-strand break repair via homologous recombination"/>
    <property type="evidence" value="ECO:0007669"/>
    <property type="project" value="InterPro"/>
</dbReference>
<dbReference type="PANTHER" id="PTHR21330:SF1">
    <property type="entry name" value="E3 SUMO-PROTEIN LIGASE NSE2"/>
    <property type="match status" value="1"/>
</dbReference>
<reference evidence="12" key="2">
    <citation type="submission" date="2014-06" db="EMBL/GenBank/DDBJ databases">
        <title>The complete genome of Blastobotrys (Arxula) adeninivorans LS3 - a yeast of biotechnological interest.</title>
        <authorList>
            <person name="Kunze G."/>
            <person name="Gaillardin C."/>
            <person name="Czernicka M."/>
            <person name="Durrens P."/>
            <person name="Martin T."/>
            <person name="Boer E."/>
            <person name="Gabaldon T."/>
            <person name="Cruz J."/>
            <person name="Talla E."/>
            <person name="Marck C."/>
            <person name="Goffeau A."/>
            <person name="Barbe V."/>
            <person name="Baret P."/>
            <person name="Baronian K."/>
            <person name="Beier S."/>
            <person name="Bleykasten C."/>
            <person name="Bode R."/>
            <person name="Casaregola S."/>
            <person name="Despons L."/>
            <person name="Fairhead C."/>
            <person name="Giersberg M."/>
            <person name="Gierski P."/>
            <person name="Hahnel U."/>
            <person name="Hartmann A."/>
            <person name="Jankowska D."/>
            <person name="Jubin C."/>
            <person name="Jung P."/>
            <person name="Lafontaine I."/>
            <person name="Leh-Louis V."/>
            <person name="Lemaire M."/>
            <person name="Marcet-Houben M."/>
            <person name="Mascher M."/>
            <person name="Morel G."/>
            <person name="Richard G.-F."/>
            <person name="Riechen J."/>
            <person name="Sacerdot C."/>
            <person name="Sarkar A."/>
            <person name="Savel G."/>
            <person name="Schacherer J."/>
            <person name="Sherman D."/>
            <person name="Straub M.-L."/>
            <person name="Stein N."/>
            <person name="Thierry A."/>
            <person name="Trautwein-Schult A."/>
            <person name="Westhof E."/>
            <person name="Worch S."/>
            <person name="Dujon B."/>
            <person name="Souciet J.-L."/>
            <person name="Wincker P."/>
            <person name="Scholz U."/>
            <person name="Neuveglise N."/>
        </authorList>
    </citation>
    <scope>NUCLEOTIDE SEQUENCE</scope>
    <source>
        <strain evidence="12">LS3</strain>
    </source>
</reference>
<evidence type="ECO:0000256" key="9">
    <source>
        <dbReference type="ARBA" id="ARBA00023242"/>
    </source>
</evidence>
<dbReference type="GO" id="GO:0061665">
    <property type="term" value="F:SUMO ligase activity"/>
    <property type="evidence" value="ECO:0007669"/>
    <property type="project" value="TreeGrafter"/>
</dbReference>
<dbReference type="GO" id="GO:0016925">
    <property type="term" value="P:protein sumoylation"/>
    <property type="evidence" value="ECO:0007669"/>
    <property type="project" value="UniProtKB-UniPathway"/>
</dbReference>
<sequence>MIPEDHTVPLKATTLQEYRHFSGLSNIGDAIDSAQKALGAVAQIIEEERHNAEHGNASTDKDYAKLIDETDASFKQTMNAQLGRLVFAKHLYEKIKDIEAEIGHNEEITPETYESSAIERPEVSLKAELDDKIKSALEAPESQKFGSEVGVENAYKLFRQEIFYVTHPGDEELHNINQFYSDYDEEEEEMTVAQERVSYKCPLSGTYFEEPVTSQVCNHTFSKQAILAITPRRGTITCPIPGCQHTFGRGDLVPNEDIARRTKARKDREMAETQQRIQTLERL</sequence>
<keyword evidence="8" id="KW-0862">Zinc</keyword>
<dbReference type="PROSITE" id="PS51044">
    <property type="entry name" value="ZF_SP_RING"/>
    <property type="match status" value="1"/>
</dbReference>
<evidence type="ECO:0000256" key="2">
    <source>
        <dbReference type="ARBA" id="ARBA00004718"/>
    </source>
</evidence>
<keyword evidence="6 10" id="KW-0863">Zinc-finger</keyword>
<evidence type="ECO:0000256" key="6">
    <source>
        <dbReference type="ARBA" id="ARBA00022771"/>
    </source>
</evidence>
<dbReference type="Pfam" id="PF11789">
    <property type="entry name" value="zf-Nse"/>
    <property type="match status" value="1"/>
</dbReference>
<evidence type="ECO:0000256" key="8">
    <source>
        <dbReference type="ARBA" id="ARBA00022833"/>
    </source>
</evidence>
<keyword evidence="4" id="KW-0808">Transferase</keyword>
<dbReference type="InterPro" id="IPR013083">
    <property type="entry name" value="Znf_RING/FYVE/PHD"/>
</dbReference>
<evidence type="ECO:0000256" key="7">
    <source>
        <dbReference type="ARBA" id="ARBA00022786"/>
    </source>
</evidence>
<evidence type="ECO:0000256" key="3">
    <source>
        <dbReference type="ARBA" id="ARBA00008212"/>
    </source>
</evidence>
<dbReference type="EMBL" id="HG937692">
    <property type="protein sequence ID" value="CDP35988.1"/>
    <property type="molecule type" value="Genomic_DNA"/>
</dbReference>
<evidence type="ECO:0000256" key="5">
    <source>
        <dbReference type="ARBA" id="ARBA00022723"/>
    </source>
</evidence>
<keyword evidence="9" id="KW-0539">Nucleus</keyword>
<dbReference type="SUPFAM" id="SSF57850">
    <property type="entry name" value="RING/U-box"/>
    <property type="match status" value="1"/>
</dbReference>
<keyword evidence="7" id="KW-0833">Ubl conjugation pathway</keyword>
<evidence type="ECO:0000256" key="1">
    <source>
        <dbReference type="ARBA" id="ARBA00004123"/>
    </source>
</evidence>
<comment type="similarity">
    <text evidence="3">Belongs to the NSE2 family.</text>
</comment>
<evidence type="ECO:0000313" key="12">
    <source>
        <dbReference type="EMBL" id="CDP35988.1"/>
    </source>
</evidence>
<feature type="domain" description="SP-RING-type" evidence="11">
    <location>
        <begin position="184"/>
        <end position="267"/>
    </location>
</feature>
<dbReference type="Gene3D" id="1.20.120.1010">
    <property type="match status" value="1"/>
</dbReference>
<name>A0A060T4U7_BLAAD</name>
<protein>
    <submittedName>
        <fullName evidence="12">ARAD1B02750p</fullName>
    </submittedName>
</protein>
<dbReference type="GO" id="GO:0008270">
    <property type="term" value="F:zinc ion binding"/>
    <property type="evidence" value="ECO:0007669"/>
    <property type="project" value="UniProtKB-KW"/>
</dbReference>
<dbReference type="GO" id="GO:0030915">
    <property type="term" value="C:Smc5-Smc6 complex"/>
    <property type="evidence" value="ECO:0007669"/>
    <property type="project" value="InterPro"/>
</dbReference>
<gene>
    <name evidence="12" type="ORF">GNLVRS02_ARAD1B02750g</name>
</gene>
<dbReference type="CDD" id="cd16651">
    <property type="entry name" value="SPL-RING_NSE2"/>
    <property type="match status" value="1"/>
</dbReference>
<comment type="pathway">
    <text evidence="2">Protein modification; protein sumoylation.</text>
</comment>
<dbReference type="InterPro" id="IPR004181">
    <property type="entry name" value="Znf_MIZ"/>
</dbReference>
<evidence type="ECO:0000259" key="11">
    <source>
        <dbReference type="PROSITE" id="PS51044"/>
    </source>
</evidence>
<proteinExistence type="inferred from homology"/>
<keyword evidence="5" id="KW-0479">Metal-binding</keyword>
<dbReference type="InterPro" id="IPR026846">
    <property type="entry name" value="Nse2(Mms21)"/>
</dbReference>
<dbReference type="PhylomeDB" id="A0A060T4U7"/>
<dbReference type="AlphaFoldDB" id="A0A060T4U7"/>
<dbReference type="GO" id="GO:0005634">
    <property type="term" value="C:nucleus"/>
    <property type="evidence" value="ECO:0007669"/>
    <property type="project" value="UniProtKB-SubCell"/>
</dbReference>
<evidence type="ECO:0000256" key="10">
    <source>
        <dbReference type="PROSITE-ProRule" id="PRU00452"/>
    </source>
</evidence>
<organism evidence="12">
    <name type="scientific">Blastobotrys adeninivorans</name>
    <name type="common">Yeast</name>
    <name type="synonym">Arxula adeninivorans</name>
    <dbReference type="NCBI Taxonomy" id="409370"/>
    <lineage>
        <taxon>Eukaryota</taxon>
        <taxon>Fungi</taxon>
        <taxon>Dikarya</taxon>
        <taxon>Ascomycota</taxon>
        <taxon>Saccharomycotina</taxon>
        <taxon>Dipodascomycetes</taxon>
        <taxon>Dipodascales</taxon>
        <taxon>Trichomonascaceae</taxon>
        <taxon>Blastobotrys</taxon>
    </lineage>
</organism>